<dbReference type="InterPro" id="IPR003313">
    <property type="entry name" value="AraC-bd"/>
</dbReference>
<dbReference type="PANTHER" id="PTHR11019:SF159">
    <property type="entry name" value="TRANSCRIPTIONAL REGULATOR-RELATED"/>
    <property type="match status" value="1"/>
</dbReference>
<feature type="domain" description="HTH araC/xylS-type" evidence="5">
    <location>
        <begin position="161"/>
        <end position="261"/>
    </location>
</feature>
<dbReference type="PANTHER" id="PTHR11019">
    <property type="entry name" value="HTH-TYPE TRANSCRIPTIONAL REGULATOR NIMR"/>
    <property type="match status" value="1"/>
</dbReference>
<keyword evidence="1" id="KW-0805">Transcription regulation</keyword>
<evidence type="ECO:0000256" key="2">
    <source>
        <dbReference type="ARBA" id="ARBA00023125"/>
    </source>
</evidence>
<dbReference type="PROSITE" id="PS00041">
    <property type="entry name" value="HTH_ARAC_FAMILY_1"/>
    <property type="match status" value="1"/>
</dbReference>
<dbReference type="SMART" id="SM00342">
    <property type="entry name" value="HTH_ARAC"/>
    <property type="match status" value="1"/>
</dbReference>
<dbReference type="Gene3D" id="1.10.10.60">
    <property type="entry name" value="Homeodomain-like"/>
    <property type="match status" value="2"/>
</dbReference>
<dbReference type="PRINTS" id="PR00032">
    <property type="entry name" value="HTHARAC"/>
</dbReference>
<dbReference type="Proteomes" id="UP001629246">
    <property type="component" value="Unassembled WGS sequence"/>
</dbReference>
<dbReference type="InterPro" id="IPR018062">
    <property type="entry name" value="HTH_AraC-typ_CS"/>
</dbReference>
<evidence type="ECO:0000256" key="3">
    <source>
        <dbReference type="ARBA" id="ARBA00023159"/>
    </source>
</evidence>
<dbReference type="InterPro" id="IPR018060">
    <property type="entry name" value="HTH_AraC"/>
</dbReference>
<dbReference type="InterPro" id="IPR011051">
    <property type="entry name" value="RmlC_Cupin_sf"/>
</dbReference>
<dbReference type="Pfam" id="PF12833">
    <property type="entry name" value="HTH_18"/>
    <property type="match status" value="1"/>
</dbReference>
<keyword evidence="7" id="KW-1185">Reference proteome</keyword>
<comment type="caution">
    <text evidence="6">The sequence shown here is derived from an EMBL/GenBank/DDBJ whole genome shotgun (WGS) entry which is preliminary data.</text>
</comment>
<dbReference type="RefSeq" id="WP_408155981.1">
    <property type="nucleotide sequence ID" value="NZ_JAQQFM010000003.1"/>
</dbReference>
<evidence type="ECO:0000313" key="7">
    <source>
        <dbReference type="Proteomes" id="UP001629246"/>
    </source>
</evidence>
<evidence type="ECO:0000313" key="6">
    <source>
        <dbReference type="EMBL" id="MFL9923889.1"/>
    </source>
</evidence>
<protein>
    <submittedName>
        <fullName evidence="6">Helix-turn-helix transcriptional regulator</fullName>
    </submittedName>
</protein>
<reference evidence="6 7" key="1">
    <citation type="journal article" date="2024" name="Chem. Sci.">
        <title>Discovery of megapolipeptins by genome mining of a Burkholderiales bacteria collection.</title>
        <authorList>
            <person name="Paulo B.S."/>
            <person name="Recchia M.J.J."/>
            <person name="Lee S."/>
            <person name="Fergusson C.H."/>
            <person name="Romanowski S.B."/>
            <person name="Hernandez A."/>
            <person name="Krull N."/>
            <person name="Liu D.Y."/>
            <person name="Cavanagh H."/>
            <person name="Bos A."/>
            <person name="Gray C.A."/>
            <person name="Murphy B.T."/>
            <person name="Linington R.G."/>
            <person name="Eustaquio A.S."/>
        </authorList>
    </citation>
    <scope>NUCLEOTIDE SEQUENCE [LARGE SCALE GENOMIC DNA]</scope>
    <source>
        <strain evidence="6 7">RL21-008-BIB-A</strain>
    </source>
</reference>
<dbReference type="Pfam" id="PF02311">
    <property type="entry name" value="AraC_binding"/>
    <property type="match status" value="1"/>
</dbReference>
<keyword evidence="2" id="KW-0238">DNA-binding</keyword>
<dbReference type="SUPFAM" id="SSF46689">
    <property type="entry name" value="Homeodomain-like"/>
    <property type="match status" value="1"/>
</dbReference>
<dbReference type="Gene3D" id="2.60.120.10">
    <property type="entry name" value="Jelly Rolls"/>
    <property type="match status" value="1"/>
</dbReference>
<dbReference type="InterPro" id="IPR020449">
    <property type="entry name" value="Tscrpt_reg_AraC-type_HTH"/>
</dbReference>
<evidence type="ECO:0000259" key="5">
    <source>
        <dbReference type="PROSITE" id="PS01124"/>
    </source>
</evidence>
<proteinExistence type="predicted"/>
<name>A0ABW9A623_9BURK</name>
<evidence type="ECO:0000256" key="1">
    <source>
        <dbReference type="ARBA" id="ARBA00023015"/>
    </source>
</evidence>
<dbReference type="EMBL" id="JAQQFM010000003">
    <property type="protein sequence ID" value="MFL9923889.1"/>
    <property type="molecule type" value="Genomic_DNA"/>
</dbReference>
<dbReference type="SUPFAM" id="SSF51182">
    <property type="entry name" value="RmlC-like cupins"/>
    <property type="match status" value="1"/>
</dbReference>
<dbReference type="InterPro" id="IPR014710">
    <property type="entry name" value="RmlC-like_jellyroll"/>
</dbReference>
<dbReference type="InterPro" id="IPR009057">
    <property type="entry name" value="Homeodomain-like_sf"/>
</dbReference>
<accession>A0ABW9A623</accession>
<dbReference type="CDD" id="cd06124">
    <property type="entry name" value="cupin_NimR-like_N"/>
    <property type="match status" value="1"/>
</dbReference>
<sequence>MVLRKVSTSTDAARLQTLPQTVVAFSRELAHDELLEQHSHPRGQLLYAVEGVMQVRTPQGLWVIPPQRALWVPPHVAHEIRMLSKVSMRTLYMRQEEAERIGLDCLLLEVSGLLRELILALLAEASDYDSAGRGGHLAQLILSEIQSAERIALSIPWPRDRRLLAICEALLHNPGSPNALEDWAAQAGASPRTLIRLFPKETGLHFRHWLQQVQISDALLRLARGESVERIAQHLGYRSTSAFSSMFRRVMGKTPGHYAGEARARRY</sequence>
<dbReference type="PROSITE" id="PS01124">
    <property type="entry name" value="HTH_ARAC_FAMILY_2"/>
    <property type="match status" value="1"/>
</dbReference>
<organism evidence="6 7">
    <name type="scientific">Herbaspirillum lusitanum</name>
    <dbReference type="NCBI Taxonomy" id="213312"/>
    <lineage>
        <taxon>Bacteria</taxon>
        <taxon>Pseudomonadati</taxon>
        <taxon>Pseudomonadota</taxon>
        <taxon>Betaproteobacteria</taxon>
        <taxon>Burkholderiales</taxon>
        <taxon>Oxalobacteraceae</taxon>
        <taxon>Herbaspirillum</taxon>
    </lineage>
</organism>
<gene>
    <name evidence="6" type="ORF">PQR62_06430</name>
</gene>
<keyword evidence="4" id="KW-0804">Transcription</keyword>
<keyword evidence="3" id="KW-0010">Activator</keyword>
<evidence type="ECO:0000256" key="4">
    <source>
        <dbReference type="ARBA" id="ARBA00023163"/>
    </source>
</evidence>